<proteinExistence type="predicted"/>
<keyword evidence="9" id="KW-1185">Reference proteome</keyword>
<dbReference type="InterPro" id="IPR001841">
    <property type="entry name" value="Znf_RING"/>
</dbReference>
<keyword evidence="3" id="KW-0862">Zinc</keyword>
<evidence type="ECO:0000313" key="9">
    <source>
        <dbReference type="Proteomes" id="UP000518266"/>
    </source>
</evidence>
<feature type="region of interest" description="Disordered" evidence="5">
    <location>
        <begin position="551"/>
        <end position="575"/>
    </location>
</feature>
<evidence type="ECO:0000256" key="5">
    <source>
        <dbReference type="SAM" id="MobiDB-lite"/>
    </source>
</evidence>
<feature type="chain" id="PRO_5029770212" description="RING-type domain-containing protein" evidence="6">
    <location>
        <begin position="28"/>
        <end position="654"/>
    </location>
</feature>
<name>A0A7J5YSU3_DISMA</name>
<dbReference type="PROSITE" id="PS50089">
    <property type="entry name" value="ZF_RING_2"/>
    <property type="match status" value="1"/>
</dbReference>
<feature type="compositionally biased region" description="Low complexity" evidence="5">
    <location>
        <begin position="551"/>
        <end position="567"/>
    </location>
</feature>
<dbReference type="Proteomes" id="UP000518266">
    <property type="component" value="Unassembled WGS sequence"/>
</dbReference>
<dbReference type="AlphaFoldDB" id="A0A7J5YSU3"/>
<evidence type="ECO:0000256" key="4">
    <source>
        <dbReference type="PROSITE-ProRule" id="PRU00175"/>
    </source>
</evidence>
<evidence type="ECO:0000256" key="3">
    <source>
        <dbReference type="ARBA" id="ARBA00022833"/>
    </source>
</evidence>
<dbReference type="Gene3D" id="3.30.40.10">
    <property type="entry name" value="Zinc/RING finger domain, C3HC4 (zinc finger)"/>
    <property type="match status" value="1"/>
</dbReference>
<feature type="domain" description="RING-type" evidence="7">
    <location>
        <begin position="307"/>
        <end position="348"/>
    </location>
</feature>
<evidence type="ECO:0000256" key="2">
    <source>
        <dbReference type="ARBA" id="ARBA00022771"/>
    </source>
</evidence>
<accession>A0A7J5YSU3</accession>
<comment type="caution">
    <text evidence="8">The sequence shown here is derived from an EMBL/GenBank/DDBJ whole genome shotgun (WGS) entry which is preliminary data.</text>
</comment>
<dbReference type="Gene3D" id="3.50.30.30">
    <property type="match status" value="1"/>
</dbReference>
<dbReference type="OrthoDB" id="8062037at2759"/>
<gene>
    <name evidence="8" type="ORF">F7725_013259</name>
</gene>
<protein>
    <recommendedName>
        <fullName evidence="7">RING-type domain-containing protein</fullName>
    </recommendedName>
</protein>
<organism evidence="8 9">
    <name type="scientific">Dissostichus mawsoni</name>
    <name type="common">Antarctic cod</name>
    <dbReference type="NCBI Taxonomy" id="36200"/>
    <lineage>
        <taxon>Eukaryota</taxon>
        <taxon>Metazoa</taxon>
        <taxon>Chordata</taxon>
        <taxon>Craniata</taxon>
        <taxon>Vertebrata</taxon>
        <taxon>Euteleostomi</taxon>
        <taxon>Actinopterygii</taxon>
        <taxon>Neopterygii</taxon>
        <taxon>Teleostei</taxon>
        <taxon>Neoteleostei</taxon>
        <taxon>Acanthomorphata</taxon>
        <taxon>Eupercaria</taxon>
        <taxon>Perciformes</taxon>
        <taxon>Notothenioidei</taxon>
        <taxon>Nototheniidae</taxon>
        <taxon>Dissostichus</taxon>
    </lineage>
</organism>
<dbReference type="GO" id="GO:0008270">
    <property type="term" value="F:zinc ion binding"/>
    <property type="evidence" value="ECO:0007669"/>
    <property type="project" value="UniProtKB-KW"/>
</dbReference>
<dbReference type="CDD" id="cd16670">
    <property type="entry name" value="RING-H2_RNF215"/>
    <property type="match status" value="1"/>
</dbReference>
<keyword evidence="1" id="KW-0479">Metal-binding</keyword>
<evidence type="ECO:0000256" key="6">
    <source>
        <dbReference type="SAM" id="SignalP"/>
    </source>
</evidence>
<evidence type="ECO:0000256" key="1">
    <source>
        <dbReference type="ARBA" id="ARBA00022723"/>
    </source>
</evidence>
<feature type="region of interest" description="Disordered" evidence="5">
    <location>
        <begin position="49"/>
        <end position="74"/>
    </location>
</feature>
<feature type="signal peptide" evidence="6">
    <location>
        <begin position="1"/>
        <end position="27"/>
    </location>
</feature>
<dbReference type="Pfam" id="PF13639">
    <property type="entry name" value="zf-RING_2"/>
    <property type="match status" value="1"/>
</dbReference>
<evidence type="ECO:0000313" key="8">
    <source>
        <dbReference type="EMBL" id="KAF3851487.1"/>
    </source>
</evidence>
<dbReference type="PANTHER" id="PTHR16200">
    <property type="entry name" value="RING ZINC FINGER"/>
    <property type="match status" value="1"/>
</dbReference>
<keyword evidence="6" id="KW-0732">Signal</keyword>
<keyword evidence="2 4" id="KW-0863">Zinc-finger</keyword>
<evidence type="ECO:0000259" key="7">
    <source>
        <dbReference type="PROSITE" id="PS50089"/>
    </source>
</evidence>
<dbReference type="SMART" id="SM00184">
    <property type="entry name" value="RING"/>
    <property type="match status" value="1"/>
</dbReference>
<dbReference type="InterPro" id="IPR051073">
    <property type="entry name" value="ZNRF3_Arkadia_E3_ligases"/>
</dbReference>
<reference evidence="8 9" key="1">
    <citation type="submission" date="2020-03" db="EMBL/GenBank/DDBJ databases">
        <title>Dissostichus mawsoni Genome sequencing and assembly.</title>
        <authorList>
            <person name="Park H."/>
        </authorList>
    </citation>
    <scope>NUCLEOTIDE SEQUENCE [LARGE SCALE GENOMIC DNA]</scope>
    <source>
        <strain evidence="8">DM0001</strain>
        <tissue evidence="8">Muscle</tissue>
    </source>
</reference>
<dbReference type="SUPFAM" id="SSF57850">
    <property type="entry name" value="RING/U-box"/>
    <property type="match status" value="1"/>
</dbReference>
<dbReference type="EMBL" id="JAAKFY010000010">
    <property type="protein sequence ID" value="KAF3851487.1"/>
    <property type="molecule type" value="Genomic_DNA"/>
</dbReference>
<sequence>MALARCWCCLWVMSPLVLLRWPGLLVAAEQVALVEVFLEQRPGVSAVLQGEVMESGRESSRSSETQDEDQEELEGELVLVQNEETQVNGGKGEDDTKEQELWIGVVPVEMDEIKASTGNQESFTDAMVNRMKRALVLGASALIILALNQNTVSEMDLSQVLSKPIIVIQTSENVTKLIGALLRGLQATAKITYKTILQDNLGATLTLWSSCGRSRGGPYGEWQGVICTGETNSQVQKYLQQLWDTVLLVALIISTGVIVQARWQHQDQQLNDDLEDVLKRMSSLKTKTYLQPKPWCDPSQSGEADNCAVCLEPFNNNQCLRVLPCLHEYHRECVDPWLLLHHTCPLCKRSILGEFPLYSMCFQNIRIFSRYISLKTGQQWCELGRCYYVRAASSSHRMSKSSTDVQTSATGRAAAQEGIMPLFLLRSAMLRRLWLAPRPLLASFLHAGHVHLVSAENVKLVIIEHAPVCVGSPGHGSVQLVQAGGQAVLQDVVDDQLRVVVVLLEAGQQEALAQVRQQVPDAGPPPLSLALGPQQHRPLLPDTDCGCVASGGPLSPRRSAPPAAGRAQRSHKTRPVCKRDENKVVVRSFCERCGCGTTGSVHWLPAEEAVGVEAGAGGREDVQEGLDGGGGVTQVQNKIYQILGQRTKTHIYYQ</sequence>
<dbReference type="InterPro" id="IPR013083">
    <property type="entry name" value="Znf_RING/FYVE/PHD"/>
</dbReference>
<dbReference type="FunFam" id="3.50.30.30:FF:000031">
    <property type="entry name" value="RING finger protein 215"/>
    <property type="match status" value="1"/>
</dbReference>
<feature type="compositionally biased region" description="Acidic residues" evidence="5">
    <location>
        <begin position="65"/>
        <end position="74"/>
    </location>
</feature>